<evidence type="ECO:0000256" key="13">
    <source>
        <dbReference type="SAM" id="Phobius"/>
    </source>
</evidence>
<feature type="transmembrane region" description="Helical" evidence="13">
    <location>
        <begin position="158"/>
        <end position="175"/>
    </location>
</feature>
<dbReference type="GO" id="GO:0016746">
    <property type="term" value="F:acyltransferase activity"/>
    <property type="evidence" value="ECO:0007669"/>
    <property type="project" value="UniProtKB-KW"/>
</dbReference>
<evidence type="ECO:0000256" key="5">
    <source>
        <dbReference type="ARBA" id="ARBA00022729"/>
    </source>
</evidence>
<dbReference type="STRING" id="477690.SAMN05216474_3069"/>
<dbReference type="EMBL" id="FPAS01000007">
    <property type="protein sequence ID" value="SFT90586.1"/>
    <property type="molecule type" value="Genomic_DNA"/>
</dbReference>
<dbReference type="GO" id="GO:0005886">
    <property type="term" value="C:plasma membrane"/>
    <property type="evidence" value="ECO:0007669"/>
    <property type="project" value="UniProtKB-SubCell"/>
</dbReference>
<protein>
    <recommendedName>
        <fullName evidence="11">Glycosyl-4,4'-diaponeurosporenoate acyltransferase</fullName>
    </recommendedName>
</protein>
<dbReference type="AlphaFoldDB" id="A0A1I7BTR7"/>
<evidence type="ECO:0000256" key="3">
    <source>
        <dbReference type="ARBA" id="ARBA00022679"/>
    </source>
</evidence>
<proteinExistence type="inferred from homology"/>
<gene>
    <name evidence="14" type="ORF">SAMN05216474_3069</name>
</gene>
<comment type="subcellular location">
    <subcellularLocation>
        <location evidence="1">Cell membrane</location>
        <topology evidence="1">Single-pass membrane protein</topology>
    </subcellularLocation>
</comment>
<comment type="pathway">
    <text evidence="9">Carotenoid biosynthesis; staphyloxanthin biosynthesis; staphyloxanthin from farnesyl diphosphate: step 5/5.</text>
</comment>
<evidence type="ECO:0000256" key="6">
    <source>
        <dbReference type="ARBA" id="ARBA00022989"/>
    </source>
</evidence>
<evidence type="ECO:0000256" key="2">
    <source>
        <dbReference type="ARBA" id="ARBA00022475"/>
    </source>
</evidence>
<dbReference type="InterPro" id="IPR044021">
    <property type="entry name" value="CrtO"/>
</dbReference>
<evidence type="ECO:0000313" key="15">
    <source>
        <dbReference type="Proteomes" id="UP000236454"/>
    </source>
</evidence>
<name>A0A1I7BTR7_9FLAO</name>
<evidence type="ECO:0000256" key="12">
    <source>
        <dbReference type="ARBA" id="ARBA00025324"/>
    </source>
</evidence>
<keyword evidence="5" id="KW-0732">Signal</keyword>
<evidence type="ECO:0000256" key="11">
    <source>
        <dbReference type="ARBA" id="ARBA00023667"/>
    </source>
</evidence>
<keyword evidence="6 13" id="KW-1133">Transmembrane helix</keyword>
<evidence type="ECO:0000256" key="8">
    <source>
        <dbReference type="ARBA" id="ARBA00023315"/>
    </source>
</evidence>
<evidence type="ECO:0000256" key="1">
    <source>
        <dbReference type="ARBA" id="ARBA00004162"/>
    </source>
</evidence>
<dbReference type="UniPathway" id="UPA00029">
    <property type="reaction ID" value="UER00560"/>
</dbReference>
<accession>A0A1I7BTR7</accession>
<dbReference type="RefSeq" id="WP_090253078.1">
    <property type="nucleotide sequence ID" value="NZ_FPAS01000007.1"/>
</dbReference>
<organism evidence="14 15">
    <name type="scientific">Lishizhenia tianjinensis</name>
    <dbReference type="NCBI Taxonomy" id="477690"/>
    <lineage>
        <taxon>Bacteria</taxon>
        <taxon>Pseudomonadati</taxon>
        <taxon>Bacteroidota</taxon>
        <taxon>Flavobacteriia</taxon>
        <taxon>Flavobacteriales</taxon>
        <taxon>Crocinitomicaceae</taxon>
        <taxon>Lishizhenia</taxon>
    </lineage>
</organism>
<comment type="similarity">
    <text evidence="10">Belongs to the acyltransferase CrtO family.</text>
</comment>
<evidence type="ECO:0000313" key="14">
    <source>
        <dbReference type="EMBL" id="SFT90586.1"/>
    </source>
</evidence>
<keyword evidence="2" id="KW-1003">Cell membrane</keyword>
<evidence type="ECO:0000256" key="4">
    <source>
        <dbReference type="ARBA" id="ARBA00022692"/>
    </source>
</evidence>
<keyword evidence="3" id="KW-0808">Transferase</keyword>
<keyword evidence="4 13" id="KW-0812">Transmembrane</keyword>
<evidence type="ECO:0000256" key="7">
    <source>
        <dbReference type="ARBA" id="ARBA00023136"/>
    </source>
</evidence>
<dbReference type="Proteomes" id="UP000236454">
    <property type="component" value="Unassembled WGS sequence"/>
</dbReference>
<dbReference type="Pfam" id="PF18927">
    <property type="entry name" value="CrtO"/>
    <property type="match status" value="1"/>
</dbReference>
<feature type="transmembrane region" description="Helical" evidence="13">
    <location>
        <begin position="134"/>
        <end position="152"/>
    </location>
</feature>
<evidence type="ECO:0000256" key="10">
    <source>
        <dbReference type="ARBA" id="ARBA00023603"/>
    </source>
</evidence>
<feature type="transmembrane region" description="Helical" evidence="13">
    <location>
        <begin position="12"/>
        <end position="33"/>
    </location>
</feature>
<reference evidence="14 15" key="1">
    <citation type="submission" date="2016-10" db="EMBL/GenBank/DDBJ databases">
        <authorList>
            <person name="de Groot N.N."/>
        </authorList>
    </citation>
    <scope>NUCLEOTIDE SEQUENCE [LARGE SCALE GENOMIC DNA]</scope>
    <source>
        <strain evidence="14 15">CGMCC 1.7005</strain>
    </source>
</reference>
<comment type="function">
    <text evidence="12">Catalyzes the acylation of glycosyl-4,4'-diaponeurosporenoate, i.e. the esterification of glucose at the C6'' position with the carboxyl group of the C(15) fatty acid 12-methyltetradecanoic acid, to yield staphyloxanthin. This is the last step in the biosynthesis of this orange pigment, present in most staphylococci strains.</text>
</comment>
<evidence type="ECO:0000256" key="9">
    <source>
        <dbReference type="ARBA" id="ARBA00023588"/>
    </source>
</evidence>
<keyword evidence="7 13" id="KW-0472">Membrane</keyword>
<keyword evidence="15" id="KW-1185">Reference proteome</keyword>
<sequence length="192" mass="22422">MEKVKHSFLKRILFTILSLFLVFQSIHLTKALWKEEELSSVECFIWSFLLNLFVTGVFAFLSFAFPISKLFNPTFYSNVSASRIVGLYSFFGVKYFKKLLMFFYWGRKKQRKEFFSGGKKGIDALDFKSKQAEIGHFLPFMVLLVLSVVIFIQGKVLLSALILAINLLGNFYPVLMQRKLRLRLQVFQNIKK</sequence>
<feature type="transmembrane region" description="Helical" evidence="13">
    <location>
        <begin position="45"/>
        <end position="65"/>
    </location>
</feature>
<keyword evidence="8" id="KW-0012">Acyltransferase</keyword>